<evidence type="ECO:0000313" key="1">
    <source>
        <dbReference type="EMBL" id="KAE9181536.1"/>
    </source>
</evidence>
<dbReference type="Proteomes" id="UP000476176">
    <property type="component" value="Unassembled WGS sequence"/>
</dbReference>
<sequence length="321" mass="36349">MNSETRKRLIQDAMARKAFPPVVDLPENRRQWEKICPLGDLFNNPVIVWVPECLNAHQKPDCVVDHCTCTPRVKEYLQRVVENVEGKYNLLGQREGMTDAKLLLLVQNEIGQIVGRRLTRSENNEETSALLESIVPTLSSDSSGEMLLVSDNTNAVRTMVASVFDGVITVKQDPFHLIDRVSAKLVSKPKQKWLKKELRSALYDVDRQLRPPDEMEIEFKKVVESVDLSDVSCTAASWTGCWKYNAKLIREGDLHVPNSDYRVGRAKPVRIVATSQLDGFHSALKNLLNRSLSVDVGMRILDVFIVRHNLRMGTKFGRNPS</sequence>
<protein>
    <submittedName>
        <fullName evidence="1">Uncharacterized protein</fullName>
    </submittedName>
</protein>
<gene>
    <name evidence="1" type="ORF">PF004_g24511</name>
</gene>
<comment type="caution">
    <text evidence="1">The sequence shown here is derived from an EMBL/GenBank/DDBJ whole genome shotgun (WGS) entry which is preliminary data.</text>
</comment>
<proteinExistence type="predicted"/>
<dbReference type="AlphaFoldDB" id="A0A6G0MTZ6"/>
<feature type="non-terminal residue" evidence="1">
    <location>
        <position position="321"/>
    </location>
</feature>
<organism evidence="1 2">
    <name type="scientific">Phytophthora fragariae</name>
    <dbReference type="NCBI Taxonomy" id="53985"/>
    <lineage>
        <taxon>Eukaryota</taxon>
        <taxon>Sar</taxon>
        <taxon>Stramenopiles</taxon>
        <taxon>Oomycota</taxon>
        <taxon>Peronosporomycetes</taxon>
        <taxon>Peronosporales</taxon>
        <taxon>Peronosporaceae</taxon>
        <taxon>Phytophthora</taxon>
    </lineage>
</organism>
<evidence type="ECO:0000313" key="2">
    <source>
        <dbReference type="Proteomes" id="UP000476176"/>
    </source>
</evidence>
<accession>A0A6G0MTZ6</accession>
<name>A0A6G0MTZ6_9STRA</name>
<dbReference type="EMBL" id="QXGC01002812">
    <property type="protein sequence ID" value="KAE9181536.1"/>
    <property type="molecule type" value="Genomic_DNA"/>
</dbReference>
<reference evidence="1 2" key="1">
    <citation type="submission" date="2018-09" db="EMBL/GenBank/DDBJ databases">
        <title>Genomic investigation of the strawberry pathogen Phytophthora fragariae indicates pathogenicity is determined by transcriptional variation in three key races.</title>
        <authorList>
            <person name="Adams T.M."/>
            <person name="Armitage A.D."/>
            <person name="Sobczyk M.K."/>
            <person name="Bates H.J."/>
            <person name="Dunwell J.M."/>
            <person name="Nellist C.F."/>
            <person name="Harrison R.J."/>
        </authorList>
    </citation>
    <scope>NUCLEOTIDE SEQUENCE [LARGE SCALE GENOMIC DNA]</scope>
    <source>
        <strain evidence="1 2">BC-23</strain>
    </source>
</reference>